<dbReference type="EMBL" id="WNDA01000006">
    <property type="protein sequence ID" value="MTU68595.1"/>
    <property type="molecule type" value="Genomic_DNA"/>
</dbReference>
<dbReference type="Proteomes" id="UP000448908">
    <property type="component" value="Unassembled WGS sequence"/>
</dbReference>
<dbReference type="AlphaFoldDB" id="A0AA43W1U3"/>
<comment type="caution">
    <text evidence="1">The sequence shown here is derived from an EMBL/GenBank/DDBJ whole genome shotgun (WGS) entry which is preliminary data.</text>
</comment>
<reference evidence="1 2" key="1">
    <citation type="journal article" date="2019" name="Nat. Med.">
        <title>A library of human gut bacterial isolates paired with longitudinal multiomics data enables mechanistic microbiome research.</title>
        <authorList>
            <person name="Poyet M."/>
            <person name="Groussin M."/>
            <person name="Gibbons S.M."/>
            <person name="Avila-Pacheco J."/>
            <person name="Jiang X."/>
            <person name="Kearney S.M."/>
            <person name="Perrotta A.R."/>
            <person name="Berdy B."/>
            <person name="Zhao S."/>
            <person name="Lieberman T.D."/>
            <person name="Swanson P.K."/>
            <person name="Smith M."/>
            <person name="Roesemann S."/>
            <person name="Alexander J.E."/>
            <person name="Rich S.A."/>
            <person name="Livny J."/>
            <person name="Vlamakis H."/>
            <person name="Clish C."/>
            <person name="Bullock K."/>
            <person name="Deik A."/>
            <person name="Scott J."/>
            <person name="Pierce K.A."/>
            <person name="Xavier R.J."/>
            <person name="Alm E.J."/>
        </authorList>
    </citation>
    <scope>NUCLEOTIDE SEQUENCE [LARGE SCALE GENOMIC DNA]</scope>
    <source>
        <strain evidence="1 2">BIOML-A16</strain>
    </source>
</reference>
<gene>
    <name evidence="1" type="ORF">GMD92_05805</name>
</gene>
<dbReference type="Gene3D" id="3.90.550.10">
    <property type="entry name" value="Spore Coat Polysaccharide Biosynthesis Protein SpsA, Chain A"/>
    <property type="match status" value="1"/>
</dbReference>
<evidence type="ECO:0000313" key="1">
    <source>
        <dbReference type="EMBL" id="MTU68595.1"/>
    </source>
</evidence>
<dbReference type="InterPro" id="IPR029044">
    <property type="entry name" value="Nucleotide-diphossugar_trans"/>
</dbReference>
<proteinExistence type="predicted"/>
<name>A0AA43W1U3_9BACT</name>
<protein>
    <submittedName>
        <fullName evidence="1">Uncharacterized protein</fullName>
    </submittedName>
</protein>
<organism evidence="1 2">
    <name type="scientific">Parabacteroides merdae</name>
    <dbReference type="NCBI Taxonomy" id="46503"/>
    <lineage>
        <taxon>Bacteria</taxon>
        <taxon>Pseudomonadati</taxon>
        <taxon>Bacteroidota</taxon>
        <taxon>Bacteroidia</taxon>
        <taxon>Bacteroidales</taxon>
        <taxon>Tannerellaceae</taxon>
        <taxon>Parabacteroides</taxon>
    </lineage>
</organism>
<evidence type="ECO:0000313" key="2">
    <source>
        <dbReference type="Proteomes" id="UP000448908"/>
    </source>
</evidence>
<dbReference type="RefSeq" id="WP_155150731.1">
    <property type="nucleotide sequence ID" value="NZ_JAHPXH010000001.1"/>
</dbReference>
<accession>A0AA43W1U3</accession>
<sequence length="229" mass="26608">MSSNLIVPVAADKPEYSNKLPYVFALGEDGIIVCIKSVLGLPLDRFDNIYFTVLRKHDDLFYIADSLRMQCKRLGLVNVKIVILDEPTRDQVETVFMTIQQERISGSIYIKDADCYFESKEAIRNGVAIYPIEELEMLDPRDKSYVAVDDMYYITNIIEKSVIGHYISAGGYAFEDCDVFCKYYTSLRHYDRLYLSHIIYAMLLDKKTFRPFLVKNYKDWGSKRMLGFI</sequence>